<organism evidence="2 3">
    <name type="scientific">Colletotrichum orchidophilum</name>
    <dbReference type="NCBI Taxonomy" id="1209926"/>
    <lineage>
        <taxon>Eukaryota</taxon>
        <taxon>Fungi</taxon>
        <taxon>Dikarya</taxon>
        <taxon>Ascomycota</taxon>
        <taxon>Pezizomycotina</taxon>
        <taxon>Sordariomycetes</taxon>
        <taxon>Hypocreomycetidae</taxon>
        <taxon>Glomerellales</taxon>
        <taxon>Glomerellaceae</taxon>
        <taxon>Colletotrichum</taxon>
    </lineage>
</organism>
<dbReference type="EMBL" id="MJBS01000123">
    <property type="protein sequence ID" value="OHE93304.1"/>
    <property type="molecule type" value="Genomic_DNA"/>
</dbReference>
<feature type="region of interest" description="Disordered" evidence="1">
    <location>
        <begin position="1"/>
        <end position="22"/>
    </location>
</feature>
<dbReference type="AlphaFoldDB" id="A0A1G4AVZ5"/>
<proteinExistence type="predicted"/>
<keyword evidence="3" id="KW-1185">Reference proteome</keyword>
<evidence type="ECO:0000313" key="2">
    <source>
        <dbReference type="EMBL" id="OHE93304.1"/>
    </source>
</evidence>
<protein>
    <submittedName>
        <fullName evidence="2">Uncharacterized protein</fullName>
    </submittedName>
</protein>
<accession>A0A1G4AVZ5</accession>
<name>A0A1G4AVZ5_9PEZI</name>
<dbReference type="Proteomes" id="UP000176998">
    <property type="component" value="Unassembled WGS sequence"/>
</dbReference>
<sequence length="22" mass="2672">MMLTPRTWHSTAYAPHARRMTR</sequence>
<gene>
    <name evidence="2" type="ORF">CORC01_11372</name>
</gene>
<comment type="caution">
    <text evidence="2">The sequence shown here is derived from an EMBL/GenBank/DDBJ whole genome shotgun (WGS) entry which is preliminary data.</text>
</comment>
<reference evidence="2 3" key="1">
    <citation type="submission" date="2016-09" db="EMBL/GenBank/DDBJ databases">
        <authorList>
            <person name="Capua I."/>
            <person name="De Benedictis P."/>
            <person name="Joannis T."/>
            <person name="Lombin L.H."/>
            <person name="Cattoli G."/>
        </authorList>
    </citation>
    <scope>NUCLEOTIDE SEQUENCE [LARGE SCALE GENOMIC DNA]</scope>
    <source>
        <strain evidence="2 3">IMI 309357</strain>
    </source>
</reference>
<evidence type="ECO:0000256" key="1">
    <source>
        <dbReference type="SAM" id="MobiDB-lite"/>
    </source>
</evidence>
<evidence type="ECO:0000313" key="3">
    <source>
        <dbReference type="Proteomes" id="UP000176998"/>
    </source>
</evidence>